<evidence type="ECO:0000313" key="6">
    <source>
        <dbReference type="Proteomes" id="UP000650628"/>
    </source>
</evidence>
<dbReference type="PRINTS" id="PR00035">
    <property type="entry name" value="HTHGNTR"/>
</dbReference>
<organism evidence="5 6">
    <name type="scientific">Planotetraspora mira</name>
    <dbReference type="NCBI Taxonomy" id="58121"/>
    <lineage>
        <taxon>Bacteria</taxon>
        <taxon>Bacillati</taxon>
        <taxon>Actinomycetota</taxon>
        <taxon>Actinomycetes</taxon>
        <taxon>Streptosporangiales</taxon>
        <taxon>Streptosporangiaceae</taxon>
        <taxon>Planotetraspora</taxon>
    </lineage>
</organism>
<evidence type="ECO:0000256" key="3">
    <source>
        <dbReference type="ARBA" id="ARBA00023163"/>
    </source>
</evidence>
<gene>
    <name evidence="5" type="ORF">Pmi06nite_80270</name>
</gene>
<sequence length="80" mass="8927">MIEWDPRLYKWEQIANVVAERIANGTYPSLTVISEVQLQEEFDVARVTVRKAMEQLRAQGLITTKPGKGSIVSPPNGADD</sequence>
<dbReference type="GO" id="GO:0003677">
    <property type="term" value="F:DNA binding"/>
    <property type="evidence" value="ECO:0007669"/>
    <property type="project" value="UniProtKB-KW"/>
</dbReference>
<dbReference type="CDD" id="cd07377">
    <property type="entry name" value="WHTH_GntR"/>
    <property type="match status" value="1"/>
</dbReference>
<protein>
    <recommendedName>
        <fullName evidence="4">HTH gntR-type domain-containing protein</fullName>
    </recommendedName>
</protein>
<dbReference type="PANTHER" id="PTHR44846:SF1">
    <property type="entry name" value="MANNOSYL-D-GLYCERATE TRANSPORT_METABOLISM SYSTEM REPRESSOR MNGR-RELATED"/>
    <property type="match status" value="1"/>
</dbReference>
<keyword evidence="6" id="KW-1185">Reference proteome</keyword>
<dbReference type="AlphaFoldDB" id="A0A8J3TXL3"/>
<dbReference type="RefSeq" id="WP_203958380.1">
    <property type="nucleotide sequence ID" value="NZ_BOOO01000053.1"/>
</dbReference>
<feature type="domain" description="HTH gntR-type" evidence="4">
    <location>
        <begin position="8"/>
        <end position="75"/>
    </location>
</feature>
<dbReference type="Pfam" id="PF00392">
    <property type="entry name" value="GntR"/>
    <property type="match status" value="1"/>
</dbReference>
<dbReference type="InterPro" id="IPR050679">
    <property type="entry name" value="Bact_HTH_transcr_reg"/>
</dbReference>
<accession>A0A8J3TXL3</accession>
<comment type="caution">
    <text evidence="5">The sequence shown here is derived from an EMBL/GenBank/DDBJ whole genome shotgun (WGS) entry which is preliminary data.</text>
</comment>
<dbReference type="InterPro" id="IPR036390">
    <property type="entry name" value="WH_DNA-bd_sf"/>
</dbReference>
<reference evidence="5 6" key="1">
    <citation type="submission" date="2021-01" db="EMBL/GenBank/DDBJ databases">
        <title>Whole genome shotgun sequence of Planotetraspora mira NBRC 15435.</title>
        <authorList>
            <person name="Komaki H."/>
            <person name="Tamura T."/>
        </authorList>
    </citation>
    <scope>NUCLEOTIDE SEQUENCE [LARGE SCALE GENOMIC DNA]</scope>
    <source>
        <strain evidence="5 6">NBRC 15435</strain>
    </source>
</reference>
<dbReference type="GO" id="GO:0003700">
    <property type="term" value="F:DNA-binding transcription factor activity"/>
    <property type="evidence" value="ECO:0007669"/>
    <property type="project" value="InterPro"/>
</dbReference>
<dbReference type="Gene3D" id="1.10.10.10">
    <property type="entry name" value="Winged helix-like DNA-binding domain superfamily/Winged helix DNA-binding domain"/>
    <property type="match status" value="1"/>
</dbReference>
<proteinExistence type="predicted"/>
<name>A0A8J3TXL3_9ACTN</name>
<dbReference type="PROSITE" id="PS50949">
    <property type="entry name" value="HTH_GNTR"/>
    <property type="match status" value="1"/>
</dbReference>
<dbReference type="EMBL" id="BOOO01000053">
    <property type="protein sequence ID" value="GII34585.1"/>
    <property type="molecule type" value="Genomic_DNA"/>
</dbReference>
<dbReference type="InterPro" id="IPR036388">
    <property type="entry name" value="WH-like_DNA-bd_sf"/>
</dbReference>
<dbReference type="SMART" id="SM00345">
    <property type="entry name" value="HTH_GNTR"/>
    <property type="match status" value="1"/>
</dbReference>
<dbReference type="SUPFAM" id="SSF46785">
    <property type="entry name" value="Winged helix' DNA-binding domain"/>
    <property type="match status" value="1"/>
</dbReference>
<evidence type="ECO:0000256" key="1">
    <source>
        <dbReference type="ARBA" id="ARBA00023015"/>
    </source>
</evidence>
<keyword evidence="1" id="KW-0805">Transcription regulation</keyword>
<evidence type="ECO:0000256" key="2">
    <source>
        <dbReference type="ARBA" id="ARBA00023125"/>
    </source>
</evidence>
<evidence type="ECO:0000259" key="4">
    <source>
        <dbReference type="PROSITE" id="PS50949"/>
    </source>
</evidence>
<keyword evidence="2" id="KW-0238">DNA-binding</keyword>
<dbReference type="PANTHER" id="PTHR44846">
    <property type="entry name" value="MANNOSYL-D-GLYCERATE TRANSPORT/METABOLISM SYSTEM REPRESSOR MNGR-RELATED"/>
    <property type="match status" value="1"/>
</dbReference>
<dbReference type="Proteomes" id="UP000650628">
    <property type="component" value="Unassembled WGS sequence"/>
</dbReference>
<evidence type="ECO:0000313" key="5">
    <source>
        <dbReference type="EMBL" id="GII34585.1"/>
    </source>
</evidence>
<dbReference type="GO" id="GO:0045892">
    <property type="term" value="P:negative regulation of DNA-templated transcription"/>
    <property type="evidence" value="ECO:0007669"/>
    <property type="project" value="TreeGrafter"/>
</dbReference>
<keyword evidence="3" id="KW-0804">Transcription</keyword>
<dbReference type="InterPro" id="IPR000524">
    <property type="entry name" value="Tscrpt_reg_HTH_GntR"/>
</dbReference>